<proteinExistence type="predicted"/>
<evidence type="ECO:0000313" key="1">
    <source>
        <dbReference type="EMBL" id="MCY3053216.1"/>
    </source>
</evidence>
<gene>
    <name evidence="2" type="ORF">I6G68_07955</name>
    <name evidence="1" type="ORF">ODY43_04350</name>
</gene>
<keyword evidence="4" id="KW-1185">Reference proteome</keyword>
<reference evidence="1" key="2">
    <citation type="submission" date="2022-09" db="EMBL/GenBank/DDBJ databases">
        <title>Aerococcus urinae taxonomy study.</title>
        <authorList>
            <person name="Christensen J."/>
            <person name="Senneby E."/>
        </authorList>
    </citation>
    <scope>NUCLEOTIDE SEQUENCE</scope>
    <source>
        <strain evidence="1">NLD-066-U95</strain>
    </source>
</reference>
<name>A0A0X8FDQ5_9LACT</name>
<protein>
    <submittedName>
        <fullName evidence="2">Uncharacterized protein</fullName>
    </submittedName>
</protein>
<evidence type="ECO:0000313" key="4">
    <source>
        <dbReference type="Proteomes" id="UP001069145"/>
    </source>
</evidence>
<reference evidence="2 3" key="1">
    <citation type="submission" date="2020-12" db="EMBL/GenBank/DDBJ databases">
        <title>FDA dAtabase for Regulatory Grade micrObial Sequences (FDA-ARGOS): Supporting development and validation of Infectious Disease Dx tests.</title>
        <authorList>
            <person name="Sproer C."/>
            <person name="Gronow S."/>
            <person name="Severitt S."/>
            <person name="Schroder I."/>
            <person name="Tallon L."/>
            <person name="Sadzewicz L."/>
            <person name="Zhao X."/>
            <person name="Boylan J."/>
            <person name="Ott S."/>
            <person name="Bowen H."/>
            <person name="Vavikolanu K."/>
            <person name="Mehta A."/>
            <person name="Aluvathingal J."/>
            <person name="Nadendla S."/>
            <person name="Lowell S."/>
            <person name="Myers T."/>
            <person name="Yan Y."/>
            <person name="Sichtig H."/>
        </authorList>
    </citation>
    <scope>NUCLEOTIDE SEQUENCE [LARGE SCALE GENOMIC DNA]</scope>
    <source>
        <strain evidence="2 3">FDAARGOS_911</strain>
    </source>
</reference>
<accession>A0A0X8FDQ5</accession>
<organism evidence="2 3">
    <name type="scientific">Aerococcus urinae</name>
    <dbReference type="NCBI Taxonomy" id="1376"/>
    <lineage>
        <taxon>Bacteria</taxon>
        <taxon>Bacillati</taxon>
        <taxon>Bacillota</taxon>
        <taxon>Bacilli</taxon>
        <taxon>Lactobacillales</taxon>
        <taxon>Aerococcaceae</taxon>
        <taxon>Aerococcus</taxon>
    </lineage>
</organism>
<evidence type="ECO:0000313" key="3">
    <source>
        <dbReference type="Proteomes" id="UP000594771"/>
    </source>
</evidence>
<dbReference type="RefSeq" id="WP_060777870.1">
    <property type="nucleotide sequence ID" value="NZ_CAJHLF010000003.1"/>
</dbReference>
<dbReference type="EMBL" id="JAOTML010000003">
    <property type="protein sequence ID" value="MCY3053216.1"/>
    <property type="molecule type" value="Genomic_DNA"/>
</dbReference>
<sequence length="126" mass="14505">MQNPSQSFSWNNLIHNIIPLSAQTNVARPLQSINKTPAEKLTDLAPSLENDALSSQIKDYQKQQLPVYITVRRNMGNMYTKDTLFGYFQKYSSHPQSQMVIFEDIDSEVNFMIPKQEILAIWEPNA</sequence>
<dbReference type="GeneID" id="35768337"/>
<evidence type="ECO:0000313" key="2">
    <source>
        <dbReference type="EMBL" id="QPS01290.1"/>
    </source>
</evidence>
<dbReference type="Proteomes" id="UP000594771">
    <property type="component" value="Chromosome"/>
</dbReference>
<dbReference type="EMBL" id="CP065662">
    <property type="protein sequence ID" value="QPS01290.1"/>
    <property type="molecule type" value="Genomic_DNA"/>
</dbReference>
<dbReference type="OrthoDB" id="2135935at2"/>
<dbReference type="Proteomes" id="UP001069145">
    <property type="component" value="Unassembled WGS sequence"/>
</dbReference>
<dbReference type="KEGG" id="aun:AWM73_02095"/>
<dbReference type="AlphaFoldDB" id="A0A0X8FDQ5"/>